<comment type="caution">
    <text evidence="2">The sequence shown here is derived from an EMBL/GenBank/DDBJ whole genome shotgun (WGS) entry which is preliminary data.</text>
</comment>
<proteinExistence type="predicted"/>
<dbReference type="EMBL" id="JAUPFM010000003">
    <property type="protein sequence ID" value="KAK2857139.1"/>
    <property type="molecule type" value="Genomic_DNA"/>
</dbReference>
<protein>
    <submittedName>
        <fullName evidence="2">Uncharacterized protein</fullName>
    </submittedName>
</protein>
<evidence type="ECO:0000256" key="1">
    <source>
        <dbReference type="SAM" id="MobiDB-lite"/>
    </source>
</evidence>
<evidence type="ECO:0000313" key="3">
    <source>
        <dbReference type="Proteomes" id="UP001187415"/>
    </source>
</evidence>
<feature type="compositionally biased region" description="Polar residues" evidence="1">
    <location>
        <begin position="341"/>
        <end position="353"/>
    </location>
</feature>
<feature type="region of interest" description="Disordered" evidence="1">
    <location>
        <begin position="331"/>
        <end position="353"/>
    </location>
</feature>
<sequence length="353" mass="38274">MKLIHMELSSTPGLSGPTLQQIASQQTLSPSAGLGNIGAPVTFKSSMSEPRSQAESQLRALQINANDSNLGAYRQTNQLHSNHLAQPTQNPMQMRLHNLPGSLQDQSAERPLNSVFTFQGNQWNSSNFVETYNQNISNQPSFTADPASSTCIQGSFALQTQNGDNQRQSWPLEQQQLLASGQQQMGARLNQMSGIKRNPGVIAPQNVNSRPTFGAPEMSRSSFTVQQGLEPPPLGVSSSCRFSNTTPSVPVKEVHLSQTSSCQRLNPPGNQIPSKPSCFYRGVEGMTAIPNPNDAALSCQITTGLESNGLMVQQQPYLNFVDQTQINSHPTMGNGGFPRSSLPNGNLYYSENK</sequence>
<accession>A0AA88SZX0</accession>
<evidence type="ECO:0000313" key="2">
    <source>
        <dbReference type="EMBL" id="KAK2857139.1"/>
    </source>
</evidence>
<name>A0AA88SZX0_CHASR</name>
<reference evidence="2" key="1">
    <citation type="submission" date="2023-07" db="EMBL/GenBank/DDBJ databases">
        <title>Chromosome-level Genome Assembly of Striped Snakehead (Channa striata).</title>
        <authorList>
            <person name="Liu H."/>
        </authorList>
    </citation>
    <scope>NUCLEOTIDE SEQUENCE</scope>
    <source>
        <strain evidence="2">Gz</strain>
        <tissue evidence="2">Muscle</tissue>
    </source>
</reference>
<dbReference type="AlphaFoldDB" id="A0AA88SZX0"/>
<dbReference type="Proteomes" id="UP001187415">
    <property type="component" value="Unassembled WGS sequence"/>
</dbReference>
<keyword evidence="3" id="KW-1185">Reference proteome</keyword>
<organism evidence="2 3">
    <name type="scientific">Channa striata</name>
    <name type="common">Snakehead murrel</name>
    <name type="synonym">Ophicephalus striatus</name>
    <dbReference type="NCBI Taxonomy" id="64152"/>
    <lineage>
        <taxon>Eukaryota</taxon>
        <taxon>Metazoa</taxon>
        <taxon>Chordata</taxon>
        <taxon>Craniata</taxon>
        <taxon>Vertebrata</taxon>
        <taxon>Euteleostomi</taxon>
        <taxon>Actinopterygii</taxon>
        <taxon>Neopterygii</taxon>
        <taxon>Teleostei</taxon>
        <taxon>Neoteleostei</taxon>
        <taxon>Acanthomorphata</taxon>
        <taxon>Anabantaria</taxon>
        <taxon>Anabantiformes</taxon>
        <taxon>Channoidei</taxon>
        <taxon>Channidae</taxon>
        <taxon>Channa</taxon>
    </lineage>
</organism>
<gene>
    <name evidence="2" type="ORF">Q5P01_005874</name>
</gene>